<comment type="subcellular location">
    <subcellularLocation>
        <location evidence="1">Membrane</location>
        <topology evidence="1">Multi-pass membrane protein</topology>
    </subcellularLocation>
</comment>
<keyword evidence="4 5" id="KW-0472">Membrane</keyword>
<dbReference type="InterPro" id="IPR006153">
    <property type="entry name" value="Cation/H_exchanger_TM"/>
</dbReference>
<dbReference type="Pfam" id="PF00999">
    <property type="entry name" value="Na_H_Exchanger"/>
    <property type="match status" value="1"/>
</dbReference>
<dbReference type="Gene3D" id="1.20.1530.20">
    <property type="match status" value="1"/>
</dbReference>
<feature type="transmembrane region" description="Helical" evidence="5">
    <location>
        <begin position="95"/>
        <end position="113"/>
    </location>
</feature>
<feature type="non-terminal residue" evidence="7">
    <location>
        <position position="1"/>
    </location>
</feature>
<organism evidence="7 8">
    <name type="scientific">candidate division TA06 bacterium</name>
    <dbReference type="NCBI Taxonomy" id="2250710"/>
    <lineage>
        <taxon>Bacteria</taxon>
        <taxon>Bacteria division TA06</taxon>
    </lineage>
</organism>
<evidence type="ECO:0000313" key="7">
    <source>
        <dbReference type="EMBL" id="RKX65137.1"/>
    </source>
</evidence>
<keyword evidence="3 5" id="KW-1133">Transmembrane helix</keyword>
<dbReference type="InterPro" id="IPR038770">
    <property type="entry name" value="Na+/solute_symporter_sf"/>
</dbReference>
<dbReference type="GO" id="GO:0016020">
    <property type="term" value="C:membrane"/>
    <property type="evidence" value="ECO:0007669"/>
    <property type="project" value="UniProtKB-SubCell"/>
</dbReference>
<dbReference type="EMBL" id="QNBC01000108">
    <property type="protein sequence ID" value="RKX65137.1"/>
    <property type="molecule type" value="Genomic_DNA"/>
</dbReference>
<evidence type="ECO:0000256" key="2">
    <source>
        <dbReference type="ARBA" id="ARBA00022692"/>
    </source>
</evidence>
<gene>
    <name evidence="7" type="ORF">DRP44_06965</name>
</gene>
<sequence length="349" mass="36967">NMALTWVINFALMIVAFNVGGELNINGLKRLGKPIAVIVVLESIAAFIFISFLVYIAGLPLLQALLIGAIGTATAPAVTVTVIKEYRARGPISQVLLACTGIDDAIGLTLYAITSTILQSHMNSAQHLQIPVIVLQIIIGLVISVIVGIIAGYLINLLAKYARTEIEYIVLTLGILLSFGGLIQNGFRGIELSPLLASMTAGFLITNWSKKKKHLFSSLDTFGPVFYLLYFVLAGARLKLKMLIKLGKIAIGYLIGRFVGKYVGTFIGGKISHAPTTVTKYAGMGLISQAGIAIGLCVVAAQQFPSLSDLIVAIALGTTIVTELAGPLLTKIALTKGNEINAVSEISKS</sequence>
<dbReference type="Proteomes" id="UP000282321">
    <property type="component" value="Unassembled WGS sequence"/>
</dbReference>
<dbReference type="PANTHER" id="PTHR43021:SF2">
    <property type="entry name" value="CATION_H+ EXCHANGER DOMAIN-CONTAINING PROTEIN"/>
    <property type="match status" value="1"/>
</dbReference>
<evidence type="ECO:0000313" key="8">
    <source>
        <dbReference type="Proteomes" id="UP000282321"/>
    </source>
</evidence>
<evidence type="ECO:0000256" key="3">
    <source>
        <dbReference type="ARBA" id="ARBA00022989"/>
    </source>
</evidence>
<feature type="domain" description="Cation/H+ exchanger transmembrane" evidence="6">
    <location>
        <begin position="4"/>
        <end position="331"/>
    </location>
</feature>
<evidence type="ECO:0000256" key="5">
    <source>
        <dbReference type="SAM" id="Phobius"/>
    </source>
</evidence>
<feature type="transmembrane region" description="Helical" evidence="5">
    <location>
        <begin position="281"/>
        <end position="304"/>
    </location>
</feature>
<feature type="transmembrane region" description="Helical" evidence="5">
    <location>
        <begin position="242"/>
        <end position="260"/>
    </location>
</feature>
<feature type="transmembrane region" description="Helical" evidence="5">
    <location>
        <begin position="62"/>
        <end position="83"/>
    </location>
</feature>
<proteinExistence type="predicted"/>
<dbReference type="GO" id="GO:1902600">
    <property type="term" value="P:proton transmembrane transport"/>
    <property type="evidence" value="ECO:0007669"/>
    <property type="project" value="InterPro"/>
</dbReference>
<comment type="caution">
    <text evidence="7">The sequence shown here is derived from an EMBL/GenBank/DDBJ whole genome shotgun (WGS) entry which is preliminary data.</text>
</comment>
<name>A0A660S622_UNCT6</name>
<feature type="transmembrane region" description="Helical" evidence="5">
    <location>
        <begin position="215"/>
        <end position="236"/>
    </location>
</feature>
<dbReference type="PANTHER" id="PTHR43021">
    <property type="entry name" value="NA(+)/H(+) ANTIPORTER-RELATED"/>
    <property type="match status" value="1"/>
</dbReference>
<feature type="transmembrane region" description="Helical" evidence="5">
    <location>
        <begin position="6"/>
        <end position="23"/>
    </location>
</feature>
<protein>
    <recommendedName>
        <fullName evidence="6">Cation/H+ exchanger transmembrane domain-containing protein</fullName>
    </recommendedName>
</protein>
<feature type="transmembrane region" description="Helical" evidence="5">
    <location>
        <begin position="166"/>
        <end position="183"/>
    </location>
</feature>
<keyword evidence="2 5" id="KW-0812">Transmembrane</keyword>
<evidence type="ECO:0000256" key="1">
    <source>
        <dbReference type="ARBA" id="ARBA00004141"/>
    </source>
</evidence>
<dbReference type="GO" id="GO:0015297">
    <property type="term" value="F:antiporter activity"/>
    <property type="evidence" value="ECO:0007669"/>
    <property type="project" value="InterPro"/>
</dbReference>
<accession>A0A660S622</accession>
<feature type="transmembrane region" description="Helical" evidence="5">
    <location>
        <begin position="35"/>
        <end position="56"/>
    </location>
</feature>
<evidence type="ECO:0000259" key="6">
    <source>
        <dbReference type="Pfam" id="PF00999"/>
    </source>
</evidence>
<evidence type="ECO:0000256" key="4">
    <source>
        <dbReference type="ARBA" id="ARBA00023136"/>
    </source>
</evidence>
<feature type="transmembrane region" description="Helical" evidence="5">
    <location>
        <begin position="310"/>
        <end position="329"/>
    </location>
</feature>
<dbReference type="AlphaFoldDB" id="A0A660S622"/>
<feature type="transmembrane region" description="Helical" evidence="5">
    <location>
        <begin position="133"/>
        <end position="154"/>
    </location>
</feature>
<reference evidence="7 8" key="1">
    <citation type="submission" date="2018-06" db="EMBL/GenBank/DDBJ databases">
        <title>Extensive metabolic versatility and redundancy in microbially diverse, dynamic hydrothermal sediments.</title>
        <authorList>
            <person name="Dombrowski N."/>
            <person name="Teske A."/>
            <person name="Baker B.J."/>
        </authorList>
    </citation>
    <scope>NUCLEOTIDE SEQUENCE [LARGE SCALE GENOMIC DNA]</scope>
    <source>
        <strain evidence="7">B35_G9</strain>
    </source>
</reference>